<dbReference type="GO" id="GO:0015627">
    <property type="term" value="C:type II protein secretion system complex"/>
    <property type="evidence" value="ECO:0007669"/>
    <property type="project" value="InterPro"/>
</dbReference>
<keyword evidence="3" id="KW-0813">Transport</keyword>
<accession>A0A502CGU6</accession>
<evidence type="ECO:0000256" key="2">
    <source>
        <dbReference type="ARBA" id="ARBA00010637"/>
    </source>
</evidence>
<evidence type="ECO:0000313" key="10">
    <source>
        <dbReference type="EMBL" id="TPG12387.1"/>
    </source>
</evidence>
<keyword evidence="4" id="KW-1003">Cell membrane</keyword>
<evidence type="ECO:0000313" key="11">
    <source>
        <dbReference type="Proteomes" id="UP000318413"/>
    </source>
</evidence>
<comment type="caution">
    <text evidence="10">The sequence shown here is derived from an EMBL/GenBank/DDBJ whole genome shotgun (WGS) entry which is preliminary data.</text>
</comment>
<comment type="similarity">
    <text evidence="2">Belongs to the GSP M family.</text>
</comment>
<evidence type="ECO:0000256" key="6">
    <source>
        <dbReference type="ARBA" id="ARBA00022692"/>
    </source>
</evidence>
<keyword evidence="11" id="KW-1185">Reference proteome</keyword>
<dbReference type="GO" id="GO:0005886">
    <property type="term" value="C:plasma membrane"/>
    <property type="evidence" value="ECO:0007669"/>
    <property type="project" value="UniProtKB-SubCell"/>
</dbReference>
<dbReference type="GO" id="GO:0015628">
    <property type="term" value="P:protein secretion by the type II secretion system"/>
    <property type="evidence" value="ECO:0007669"/>
    <property type="project" value="InterPro"/>
</dbReference>
<gene>
    <name evidence="10" type="ORF">EAH84_09520</name>
</gene>
<comment type="subcellular location">
    <subcellularLocation>
        <location evidence="1">Cell inner membrane</location>
        <topology evidence="1">Single-pass membrane protein</topology>
    </subcellularLocation>
</comment>
<evidence type="ECO:0000256" key="8">
    <source>
        <dbReference type="ARBA" id="ARBA00022989"/>
    </source>
</evidence>
<keyword evidence="8" id="KW-1133">Transmembrane helix</keyword>
<dbReference type="Pfam" id="PF04612">
    <property type="entry name" value="T2SSM"/>
    <property type="match status" value="1"/>
</dbReference>
<dbReference type="OrthoDB" id="7432850at2"/>
<evidence type="ECO:0000256" key="7">
    <source>
        <dbReference type="ARBA" id="ARBA00022927"/>
    </source>
</evidence>
<dbReference type="Gene3D" id="3.30.1360.100">
    <property type="entry name" value="General secretion pathway protein M, EpsM"/>
    <property type="match status" value="1"/>
</dbReference>
<evidence type="ECO:0000256" key="4">
    <source>
        <dbReference type="ARBA" id="ARBA00022475"/>
    </source>
</evidence>
<keyword evidence="5" id="KW-0997">Cell inner membrane</keyword>
<dbReference type="EMBL" id="RCZK01000006">
    <property type="protein sequence ID" value="TPG12387.1"/>
    <property type="molecule type" value="Genomic_DNA"/>
</dbReference>
<dbReference type="AlphaFoldDB" id="A0A502CGU6"/>
<keyword evidence="9" id="KW-0472">Membrane</keyword>
<reference evidence="10 11" key="1">
    <citation type="journal article" date="2019" name="Environ. Microbiol.">
        <title>Species interactions and distinct microbial communities in high Arctic permafrost affected cryosols are associated with the CH4 and CO2 gas fluxes.</title>
        <authorList>
            <person name="Altshuler I."/>
            <person name="Hamel J."/>
            <person name="Turney S."/>
            <person name="Magnuson E."/>
            <person name="Levesque R."/>
            <person name="Greer C."/>
            <person name="Whyte L.G."/>
        </authorList>
    </citation>
    <scope>NUCLEOTIDE SEQUENCE [LARGE SCALE GENOMIC DNA]</scope>
    <source>
        <strain evidence="10 11">S5.1</strain>
    </source>
</reference>
<proteinExistence type="inferred from homology"/>
<keyword evidence="6" id="KW-0812">Transmembrane</keyword>
<evidence type="ECO:0000256" key="9">
    <source>
        <dbReference type="ARBA" id="ARBA00023136"/>
    </source>
</evidence>
<dbReference type="InterPro" id="IPR007690">
    <property type="entry name" value="T2SS_GspM"/>
</dbReference>
<protein>
    <submittedName>
        <fullName evidence="10">Type II secretion system protein M</fullName>
    </submittedName>
</protein>
<name>A0A502CGU6_9SPHN</name>
<dbReference type="Proteomes" id="UP000318413">
    <property type="component" value="Unassembled WGS sequence"/>
</dbReference>
<dbReference type="InterPro" id="IPR023229">
    <property type="entry name" value="T2SS_M_periplasmic_sf"/>
</dbReference>
<dbReference type="SUPFAM" id="SSF103054">
    <property type="entry name" value="General secretion pathway protein M, EpsM"/>
    <property type="match status" value="1"/>
</dbReference>
<organism evidence="10 11">
    <name type="scientific">Sphingomonas oligophenolica</name>
    <dbReference type="NCBI Taxonomy" id="301154"/>
    <lineage>
        <taxon>Bacteria</taxon>
        <taxon>Pseudomonadati</taxon>
        <taxon>Pseudomonadota</taxon>
        <taxon>Alphaproteobacteria</taxon>
        <taxon>Sphingomonadales</taxon>
        <taxon>Sphingomonadaceae</taxon>
        <taxon>Sphingomonas</taxon>
    </lineage>
</organism>
<sequence length="156" mass="16526">MSGLRTWFMARSLRERRLLLAMAALLVVTILWAGIILPVRDGLETSQARYDDAVVRLATTRGEVDSIKANGRRPALTASLADTVRAAADQAGLAIATLDEQGAGRVHLTIQSARPGALSGWLAGLEVRGILIDAATLRDNGDKSVGADLVLKARAT</sequence>
<evidence type="ECO:0000256" key="3">
    <source>
        <dbReference type="ARBA" id="ARBA00022448"/>
    </source>
</evidence>
<keyword evidence="7" id="KW-0653">Protein transport</keyword>
<evidence type="ECO:0000256" key="5">
    <source>
        <dbReference type="ARBA" id="ARBA00022519"/>
    </source>
</evidence>
<evidence type="ECO:0000256" key="1">
    <source>
        <dbReference type="ARBA" id="ARBA00004377"/>
    </source>
</evidence>
<dbReference type="RefSeq" id="WP_140871208.1">
    <property type="nucleotide sequence ID" value="NZ_RCZK01000006.1"/>
</dbReference>